<name>A0A1M5VTR1_9RHOB</name>
<reference evidence="2" key="1">
    <citation type="submission" date="2016-11" db="EMBL/GenBank/DDBJ databases">
        <authorList>
            <person name="Varghese N."/>
            <person name="Submissions S."/>
        </authorList>
    </citation>
    <scope>NUCLEOTIDE SEQUENCE [LARGE SCALE GENOMIC DNA]</scope>
    <source>
        <strain evidence="2">DSM 28223</strain>
    </source>
</reference>
<sequence length="215" mass="23179">MPVVLLTVFESNNAVSQLRDVLNAQDETRIRLWDECTGFTKQYFSFWENMVTLRSRDIYVVREYIVEHSGLIGQIWGGSLTVEAEQGASPLAAVLGSLMDVPVVTLASDTEMTRPFAVMEETEVLPGASLGDVLAEELSIDIPYGALVLVQPKDFAKAQDLSGQKLGEIIGHIILEMAQGVHSVDGGSTDLAQLALSGQMVSAVKLAGVTASRVQ</sequence>
<dbReference type="EMBL" id="FQWM01000009">
    <property type="protein sequence ID" value="SHH78560.1"/>
    <property type="molecule type" value="Genomic_DNA"/>
</dbReference>
<evidence type="ECO:0000313" key="2">
    <source>
        <dbReference type="Proteomes" id="UP000184211"/>
    </source>
</evidence>
<dbReference type="AlphaFoldDB" id="A0A1M5VTR1"/>
<gene>
    <name evidence="1" type="ORF">SAMN04488044_3257</name>
</gene>
<keyword evidence="2" id="KW-1185">Reference proteome</keyword>
<dbReference type="STRING" id="870908.SAMN04488044_3257"/>
<accession>A0A1M5VTR1</accession>
<proteinExistence type="predicted"/>
<dbReference type="Proteomes" id="UP000184211">
    <property type="component" value="Unassembled WGS sequence"/>
</dbReference>
<evidence type="ECO:0000313" key="1">
    <source>
        <dbReference type="EMBL" id="SHH78560.1"/>
    </source>
</evidence>
<organism evidence="1 2">
    <name type="scientific">Cognatishimia maritima</name>
    <dbReference type="NCBI Taxonomy" id="870908"/>
    <lineage>
        <taxon>Bacteria</taxon>
        <taxon>Pseudomonadati</taxon>
        <taxon>Pseudomonadota</taxon>
        <taxon>Alphaproteobacteria</taxon>
        <taxon>Rhodobacterales</taxon>
        <taxon>Paracoccaceae</taxon>
        <taxon>Cognatishimia</taxon>
    </lineage>
</organism>
<protein>
    <submittedName>
        <fullName evidence="1">Uncharacterized protein</fullName>
    </submittedName>
</protein>